<reference evidence="1 2" key="1">
    <citation type="submission" date="2014-11" db="EMBL/GenBank/DDBJ databases">
        <title>Genetic blueprint of the zoonotic pathogen Toxocara canis.</title>
        <authorList>
            <person name="Zhu X.-Q."/>
            <person name="Korhonen P.K."/>
            <person name="Cai H."/>
            <person name="Young N.D."/>
            <person name="Nejsum P."/>
            <person name="von Samson-Himmelstjerna G."/>
            <person name="Boag P.R."/>
            <person name="Tan P."/>
            <person name="Li Q."/>
            <person name="Min J."/>
            <person name="Yang Y."/>
            <person name="Wang X."/>
            <person name="Fang X."/>
            <person name="Hall R.S."/>
            <person name="Hofmann A."/>
            <person name="Sternberg P.W."/>
            <person name="Jex A.R."/>
            <person name="Gasser R.B."/>
        </authorList>
    </citation>
    <scope>NUCLEOTIDE SEQUENCE [LARGE SCALE GENOMIC DNA]</scope>
    <source>
        <strain evidence="1">PN_DK_2014</strain>
    </source>
</reference>
<dbReference type="AlphaFoldDB" id="A0A0B2VX77"/>
<dbReference type="EMBL" id="JPKZ01000676">
    <property type="protein sequence ID" value="KHN86039.1"/>
    <property type="molecule type" value="Genomic_DNA"/>
</dbReference>
<dbReference type="Proteomes" id="UP000031036">
    <property type="component" value="Unassembled WGS sequence"/>
</dbReference>
<sequence length="90" mass="10277">MWYQWAVGQANDDFIISFVTGSRGDMPGLATVYRGYSKGPGARTELCHGTVRLSINSRKLAKCAKIFENILIHAPFFKYRMSPNQHRLQR</sequence>
<name>A0A0B2VX77_TOXCA</name>
<accession>A0A0B2VX77</accession>
<proteinExistence type="predicted"/>
<evidence type="ECO:0000313" key="1">
    <source>
        <dbReference type="EMBL" id="KHN86039.1"/>
    </source>
</evidence>
<organism evidence="1 2">
    <name type="scientific">Toxocara canis</name>
    <name type="common">Canine roundworm</name>
    <dbReference type="NCBI Taxonomy" id="6265"/>
    <lineage>
        <taxon>Eukaryota</taxon>
        <taxon>Metazoa</taxon>
        <taxon>Ecdysozoa</taxon>
        <taxon>Nematoda</taxon>
        <taxon>Chromadorea</taxon>
        <taxon>Rhabditida</taxon>
        <taxon>Spirurina</taxon>
        <taxon>Ascaridomorpha</taxon>
        <taxon>Ascaridoidea</taxon>
        <taxon>Toxocaridae</taxon>
        <taxon>Toxocara</taxon>
    </lineage>
</organism>
<evidence type="ECO:0000313" key="2">
    <source>
        <dbReference type="Proteomes" id="UP000031036"/>
    </source>
</evidence>
<comment type="caution">
    <text evidence="1">The sequence shown here is derived from an EMBL/GenBank/DDBJ whole genome shotgun (WGS) entry which is preliminary data.</text>
</comment>
<protein>
    <submittedName>
        <fullName evidence="1">Uncharacterized protein</fullName>
    </submittedName>
</protein>
<gene>
    <name evidence="1" type="ORF">Tcan_06816</name>
</gene>
<keyword evidence="2" id="KW-1185">Reference proteome</keyword>